<feature type="compositionally biased region" description="Low complexity" evidence="3">
    <location>
        <begin position="29"/>
        <end position="44"/>
    </location>
</feature>
<evidence type="ECO:0000313" key="4">
    <source>
        <dbReference type="EMBL" id="KAK7329381.1"/>
    </source>
</evidence>
<dbReference type="PANTHER" id="PTHR47932">
    <property type="entry name" value="ATPASE EXPRESSION PROTEIN 3"/>
    <property type="match status" value="1"/>
</dbReference>
<evidence type="ECO:0008006" key="6">
    <source>
        <dbReference type="Google" id="ProtNLM"/>
    </source>
</evidence>
<keyword evidence="2" id="KW-0677">Repeat</keyword>
<dbReference type="Gene3D" id="1.25.40.10">
    <property type="entry name" value="Tetratricopeptide repeat domain"/>
    <property type="match status" value="1"/>
</dbReference>
<comment type="caution">
    <text evidence="4">The sequence shown here is derived from an EMBL/GenBank/DDBJ whole genome shotgun (WGS) entry which is preliminary data.</text>
</comment>
<feature type="compositionally biased region" description="Basic residues" evidence="3">
    <location>
        <begin position="1"/>
        <end position="11"/>
    </location>
</feature>
<name>A0AAN9L5Y6_CANGL</name>
<dbReference type="GO" id="GO:0003729">
    <property type="term" value="F:mRNA binding"/>
    <property type="evidence" value="ECO:0007669"/>
    <property type="project" value="TreeGrafter"/>
</dbReference>
<keyword evidence="5" id="KW-1185">Reference proteome</keyword>
<gene>
    <name evidence="4" type="ORF">VNO77_23544</name>
</gene>
<reference evidence="4 5" key="1">
    <citation type="submission" date="2024-01" db="EMBL/GenBank/DDBJ databases">
        <title>The genomes of 5 underutilized Papilionoideae crops provide insights into root nodulation and disease resistanc.</title>
        <authorList>
            <person name="Jiang F."/>
        </authorList>
    </citation>
    <scope>NUCLEOTIDE SEQUENCE [LARGE SCALE GENOMIC DNA]</scope>
    <source>
        <strain evidence="4">LVBAO_FW01</strain>
        <tissue evidence="4">Leaves</tissue>
    </source>
</reference>
<dbReference type="AlphaFoldDB" id="A0AAN9L5Y6"/>
<evidence type="ECO:0000313" key="5">
    <source>
        <dbReference type="Proteomes" id="UP001367508"/>
    </source>
</evidence>
<dbReference type="EMBL" id="JAYMYQ010000005">
    <property type="protein sequence ID" value="KAK7329381.1"/>
    <property type="molecule type" value="Genomic_DNA"/>
</dbReference>
<dbReference type="InterPro" id="IPR011990">
    <property type="entry name" value="TPR-like_helical_dom_sf"/>
</dbReference>
<accession>A0AAN9L5Y6</accession>
<organism evidence="4 5">
    <name type="scientific">Canavalia gladiata</name>
    <name type="common">Sword bean</name>
    <name type="synonym">Dolichos gladiatus</name>
    <dbReference type="NCBI Taxonomy" id="3824"/>
    <lineage>
        <taxon>Eukaryota</taxon>
        <taxon>Viridiplantae</taxon>
        <taxon>Streptophyta</taxon>
        <taxon>Embryophyta</taxon>
        <taxon>Tracheophyta</taxon>
        <taxon>Spermatophyta</taxon>
        <taxon>Magnoliopsida</taxon>
        <taxon>eudicotyledons</taxon>
        <taxon>Gunneridae</taxon>
        <taxon>Pentapetalae</taxon>
        <taxon>rosids</taxon>
        <taxon>fabids</taxon>
        <taxon>Fabales</taxon>
        <taxon>Fabaceae</taxon>
        <taxon>Papilionoideae</taxon>
        <taxon>50 kb inversion clade</taxon>
        <taxon>NPAAA clade</taxon>
        <taxon>indigoferoid/millettioid clade</taxon>
        <taxon>Phaseoleae</taxon>
        <taxon>Canavalia</taxon>
    </lineage>
</organism>
<evidence type="ECO:0000256" key="1">
    <source>
        <dbReference type="ARBA" id="ARBA00007626"/>
    </source>
</evidence>
<comment type="similarity">
    <text evidence="1">Belongs to the PPR family. P subfamily.</text>
</comment>
<dbReference type="PANTHER" id="PTHR47932:SF1">
    <property type="entry name" value="PENTATRICOPEPTIDE REPEAT-CONTAINING PROTEIN"/>
    <property type="match status" value="1"/>
</dbReference>
<evidence type="ECO:0000256" key="2">
    <source>
        <dbReference type="ARBA" id="ARBA00022737"/>
    </source>
</evidence>
<evidence type="ECO:0000256" key="3">
    <source>
        <dbReference type="SAM" id="MobiDB-lite"/>
    </source>
</evidence>
<sequence length="249" mass="27538">MKSLRRLHLHFPTKSPISKPRLRAPPHSPFSSSSSSSSPNSQTSTLTESEVREINLLIPRLCESNELPTALRLTTTALLANPSLHSLSLSPLIHSLTSQPDLTHTMSLLTHLFHTPLSHPYIHPISLSLLSSYLHNRIPNHALKIFRWLQRPLSPCLPDPAIYEVLIPGLCSNGLLLDALKALGDMLDTHASSVPSSHSKDSVYRALLREARVNQALEFNAALKSLSTDGEGKERVLLLLQRLVAQFTE</sequence>
<feature type="region of interest" description="Disordered" evidence="3">
    <location>
        <begin position="1"/>
        <end position="49"/>
    </location>
</feature>
<protein>
    <recommendedName>
        <fullName evidence="6">Pentatricopeptide repeat-containing protein</fullName>
    </recommendedName>
</protein>
<proteinExistence type="inferred from homology"/>
<dbReference type="Proteomes" id="UP001367508">
    <property type="component" value="Unassembled WGS sequence"/>
</dbReference>